<dbReference type="PANTHER" id="PTHR43660:SF1">
    <property type="entry name" value="DIPEPTIDYL CARBOXYPEPTIDASE"/>
    <property type="match status" value="1"/>
</dbReference>
<dbReference type="eggNOG" id="COG0339">
    <property type="taxonomic scope" value="Bacteria"/>
</dbReference>
<proteinExistence type="inferred from homology"/>
<evidence type="ECO:0000256" key="6">
    <source>
        <dbReference type="ARBA" id="ARBA00023049"/>
    </source>
</evidence>
<feature type="domain" description="Peptidase M3A/M3B catalytic" evidence="8">
    <location>
        <begin position="277"/>
        <end position="723"/>
    </location>
</feature>
<dbReference type="OrthoDB" id="9773538at2"/>
<evidence type="ECO:0000256" key="7">
    <source>
        <dbReference type="RuleBase" id="RU003435"/>
    </source>
</evidence>
<evidence type="ECO:0000256" key="2">
    <source>
        <dbReference type="ARBA" id="ARBA00022670"/>
    </source>
</evidence>
<dbReference type="InterPro" id="IPR001567">
    <property type="entry name" value="Pept_M3A_M3B_dom"/>
</dbReference>
<comment type="caution">
    <text evidence="9">The sequence shown here is derived from an EMBL/GenBank/DDBJ whole genome shotgun (WGS) entry which is preliminary data.</text>
</comment>
<dbReference type="GO" id="GO:0005829">
    <property type="term" value="C:cytosol"/>
    <property type="evidence" value="ECO:0007669"/>
    <property type="project" value="TreeGrafter"/>
</dbReference>
<dbReference type="STRING" id="1280941.HY2_08905"/>
<keyword evidence="5 7" id="KW-0862">Zinc</keyword>
<reference evidence="9 10" key="1">
    <citation type="submission" date="2013-04" db="EMBL/GenBank/DDBJ databases">
        <title>Hyphomonas sp. T24B3 Genome Sequencing.</title>
        <authorList>
            <person name="Lai Q."/>
            <person name="Shao Z."/>
        </authorList>
    </citation>
    <scope>NUCLEOTIDE SEQUENCE [LARGE SCALE GENOMIC DNA]</scope>
    <source>
        <strain evidence="9 10">T24B3</strain>
    </source>
</reference>
<comment type="cofactor">
    <cofactor evidence="7">
        <name>Zn(2+)</name>
        <dbReference type="ChEBI" id="CHEBI:29105"/>
    </cofactor>
    <text evidence="7">Binds 1 zinc ion.</text>
</comment>
<dbReference type="Pfam" id="PF01432">
    <property type="entry name" value="Peptidase_M3"/>
    <property type="match status" value="1"/>
</dbReference>
<keyword evidence="10" id="KW-1185">Reference proteome</keyword>
<dbReference type="InterPro" id="IPR024079">
    <property type="entry name" value="MetalloPept_cat_dom_sf"/>
</dbReference>
<dbReference type="CDD" id="cd06456">
    <property type="entry name" value="M3A_DCP"/>
    <property type="match status" value="1"/>
</dbReference>
<keyword evidence="2 7" id="KW-0645">Protease</keyword>
<dbReference type="EMBL" id="AWFB01000008">
    <property type="protein sequence ID" value="RAN34787.1"/>
    <property type="molecule type" value="Genomic_DNA"/>
</dbReference>
<evidence type="ECO:0000256" key="3">
    <source>
        <dbReference type="ARBA" id="ARBA00022723"/>
    </source>
</evidence>
<dbReference type="Gene3D" id="3.40.390.10">
    <property type="entry name" value="Collagenase (Catalytic Domain)"/>
    <property type="match status" value="1"/>
</dbReference>
<organism evidence="9 10">
    <name type="scientific">Hyphomonas pacifica</name>
    <dbReference type="NCBI Taxonomy" id="1280941"/>
    <lineage>
        <taxon>Bacteria</taxon>
        <taxon>Pseudomonadati</taxon>
        <taxon>Pseudomonadota</taxon>
        <taxon>Alphaproteobacteria</taxon>
        <taxon>Hyphomonadales</taxon>
        <taxon>Hyphomonadaceae</taxon>
        <taxon>Hyphomonas</taxon>
    </lineage>
</organism>
<evidence type="ECO:0000313" key="9">
    <source>
        <dbReference type="EMBL" id="RAN34787.1"/>
    </source>
</evidence>
<dbReference type="SUPFAM" id="SSF55486">
    <property type="entry name" value="Metalloproteases ('zincins'), catalytic domain"/>
    <property type="match status" value="1"/>
</dbReference>
<comment type="similarity">
    <text evidence="1 7">Belongs to the peptidase M3 family.</text>
</comment>
<dbReference type="GO" id="GO:0046872">
    <property type="term" value="F:metal ion binding"/>
    <property type="evidence" value="ECO:0007669"/>
    <property type="project" value="UniProtKB-UniRule"/>
</dbReference>
<evidence type="ECO:0000256" key="4">
    <source>
        <dbReference type="ARBA" id="ARBA00022801"/>
    </source>
</evidence>
<dbReference type="InterPro" id="IPR045090">
    <property type="entry name" value="Pept_M3A_M3B"/>
</dbReference>
<keyword evidence="3 7" id="KW-0479">Metal-binding</keyword>
<evidence type="ECO:0000259" key="8">
    <source>
        <dbReference type="Pfam" id="PF01432"/>
    </source>
</evidence>
<dbReference type="InterPro" id="IPR024077">
    <property type="entry name" value="Neurolysin/TOP_dom2"/>
</dbReference>
<dbReference type="GO" id="GO:0004222">
    <property type="term" value="F:metalloendopeptidase activity"/>
    <property type="evidence" value="ECO:0007669"/>
    <property type="project" value="InterPro"/>
</dbReference>
<dbReference type="GO" id="GO:0004180">
    <property type="term" value="F:carboxypeptidase activity"/>
    <property type="evidence" value="ECO:0007669"/>
    <property type="project" value="TreeGrafter"/>
</dbReference>
<evidence type="ECO:0000256" key="5">
    <source>
        <dbReference type="ARBA" id="ARBA00022833"/>
    </source>
</evidence>
<gene>
    <name evidence="9" type="ORF">HY3_09820</name>
</gene>
<sequence>MKTYLLGGAAALALSLAACGQKAETSEEDAVIAGAEVSEEESEGLPEIIVTDAELEGNPFRQEWDTPYGVPPFAEIQDAHYLPATRKAVLELRADIDAIVSNPDAPTFENTIVALDGAGASLDKVIRVFSNITSTDTNDTLRELEAEIWPMLTREQTAISFNPELFERVKAVYEQRDRLGLDEQDARLLELTHRDFVRNGADLAPGVKTQVAKINEEMSGLTTEFGRNLLLSTKDFKIEITDEAELVGLSEDFKGALKVKGEDKWVLTVDRSVYETFMTQSENRDLRAKMFDGYRLRASEGEYDNGPLAIKIAQLRAKKAELMGYKSHAHYQLETRMAKTPEAAEEFLLRVWEPGLKRAKQERADMQEMVGGEFQIAGHDWWYYSEKVRQAKYAFDDNALKPYFELGAVRQGVFDVTSKLFNISFEPVEVEAWNPIVKSWTVTDNETGEYLGLFMADMYARDSKRGGAWMSSYRGASDVDGDNVRPIVTNNLNLIQPVEGEPTLMRFDEVETLFHEFGHGMHGMLTQIRYKTFSGVNGPRDYTEFPAQILEHWAGAPEVLSTFATHYETGEPIPLELIDKMNAAATFNQGFKTTEYIAAALLDLRWHMLTSEEAAQITNAREFEKKVLEEYGLIPEIEPRYRTQYFSHVFAGGYSAGYYAYLWSEILDADGFTAFRESGDIFDPELAAQLKKWVYEAGGLREADELYRNFRGSDPTIEPLLQIRGFGEEKPSEG</sequence>
<dbReference type="GO" id="GO:0006508">
    <property type="term" value="P:proteolysis"/>
    <property type="evidence" value="ECO:0007669"/>
    <property type="project" value="UniProtKB-KW"/>
</dbReference>
<evidence type="ECO:0000313" key="10">
    <source>
        <dbReference type="Proteomes" id="UP000249123"/>
    </source>
</evidence>
<dbReference type="AlphaFoldDB" id="A0A062U6S4"/>
<dbReference type="Gene3D" id="1.10.1370.10">
    <property type="entry name" value="Neurolysin, domain 3"/>
    <property type="match status" value="1"/>
</dbReference>
<dbReference type="Gene3D" id="1.10.1370.40">
    <property type="match status" value="1"/>
</dbReference>
<keyword evidence="6 7" id="KW-0482">Metalloprotease</keyword>
<dbReference type="Proteomes" id="UP000249123">
    <property type="component" value="Unassembled WGS sequence"/>
</dbReference>
<accession>A0A062U6S4</accession>
<dbReference type="InterPro" id="IPR034005">
    <property type="entry name" value="M3A_DCP"/>
</dbReference>
<dbReference type="RefSeq" id="WP_034824633.1">
    <property type="nucleotide sequence ID" value="NZ_AWFA01000006.1"/>
</dbReference>
<dbReference type="PROSITE" id="PS51257">
    <property type="entry name" value="PROKAR_LIPOPROTEIN"/>
    <property type="match status" value="1"/>
</dbReference>
<protein>
    <recommendedName>
        <fullName evidence="8">Peptidase M3A/M3B catalytic domain-containing protein</fullName>
    </recommendedName>
</protein>
<name>A0A062U6S4_9PROT</name>
<dbReference type="FunFam" id="3.40.390.10:FF:000009">
    <property type="entry name" value="Oligopeptidase A"/>
    <property type="match status" value="1"/>
</dbReference>
<keyword evidence="4 7" id="KW-0378">Hydrolase</keyword>
<dbReference type="PANTHER" id="PTHR43660">
    <property type="entry name" value="DIPEPTIDYL CARBOXYPEPTIDASE"/>
    <property type="match status" value="1"/>
</dbReference>
<evidence type="ECO:0000256" key="1">
    <source>
        <dbReference type="ARBA" id="ARBA00006040"/>
    </source>
</evidence>